<evidence type="ECO:0000256" key="3">
    <source>
        <dbReference type="ARBA" id="ARBA00004514"/>
    </source>
</evidence>
<feature type="compositionally biased region" description="Basic and acidic residues" evidence="22">
    <location>
        <begin position="1283"/>
        <end position="1292"/>
    </location>
</feature>
<feature type="compositionally biased region" description="Polar residues" evidence="22">
    <location>
        <begin position="1031"/>
        <end position="1040"/>
    </location>
</feature>
<evidence type="ECO:0000256" key="2">
    <source>
        <dbReference type="ARBA" id="ARBA00004286"/>
    </source>
</evidence>
<dbReference type="Gene3D" id="2.60.200.20">
    <property type="match status" value="1"/>
</dbReference>
<feature type="region of interest" description="Disordered" evidence="22">
    <location>
        <begin position="1348"/>
        <end position="1395"/>
    </location>
</feature>
<keyword evidence="12" id="KW-0863">Zinc-finger</keyword>
<feature type="compositionally biased region" description="Low complexity" evidence="22">
    <location>
        <begin position="1374"/>
        <end position="1384"/>
    </location>
</feature>
<evidence type="ECO:0000256" key="7">
    <source>
        <dbReference type="ARBA" id="ARBA00022723"/>
    </source>
</evidence>
<feature type="region of interest" description="Disordered" evidence="22">
    <location>
        <begin position="1"/>
        <end position="20"/>
    </location>
</feature>
<keyword evidence="6" id="KW-0597">Phosphoprotein</keyword>
<feature type="domain" description="PBZ-type" evidence="23">
    <location>
        <begin position="1402"/>
        <end position="1427"/>
    </location>
</feature>
<evidence type="ECO:0000256" key="6">
    <source>
        <dbReference type="ARBA" id="ARBA00022553"/>
    </source>
</evidence>
<evidence type="ECO:0000256" key="16">
    <source>
        <dbReference type="ARBA" id="ARBA00023204"/>
    </source>
</evidence>
<dbReference type="GO" id="GO:0005634">
    <property type="term" value="C:nucleus"/>
    <property type="evidence" value="ECO:0007669"/>
    <property type="project" value="UniProtKB-SubCell"/>
</dbReference>
<evidence type="ECO:0000256" key="12">
    <source>
        <dbReference type="ARBA" id="ARBA00022771"/>
    </source>
</evidence>
<dbReference type="InterPro" id="IPR041388">
    <property type="entry name" value="FHA_2"/>
</dbReference>
<evidence type="ECO:0000256" key="5">
    <source>
        <dbReference type="ARBA" id="ARBA00022490"/>
    </source>
</evidence>
<reference evidence="26" key="1">
    <citation type="submission" date="2020-03" db="EMBL/GenBank/DDBJ databases">
        <title>Studies in the Genomics of Life Span.</title>
        <authorList>
            <person name="Glass D."/>
        </authorList>
    </citation>
    <scope>NUCLEOTIDE SEQUENCE</scope>
    <source>
        <strain evidence="26">LTLLF</strain>
        <tissue evidence="26">Muscle</tissue>
    </source>
</reference>
<keyword evidence="16" id="KW-0234">DNA repair</keyword>
<name>A0A8J6GHD0_MICOH</name>
<evidence type="ECO:0000256" key="9">
    <source>
        <dbReference type="ARBA" id="ARBA00022741"/>
    </source>
</evidence>
<proteinExistence type="inferred from homology"/>
<evidence type="ECO:0000256" key="4">
    <source>
        <dbReference type="ARBA" id="ARBA00022454"/>
    </source>
</evidence>
<keyword evidence="4" id="KW-0158">Chromosome</keyword>
<evidence type="ECO:0000256" key="11">
    <source>
        <dbReference type="ARBA" id="ARBA00022765"/>
    </source>
</evidence>
<keyword evidence="10" id="KW-0227">DNA damage</keyword>
<feature type="compositionally biased region" description="Basic and acidic residues" evidence="22">
    <location>
        <begin position="229"/>
        <end position="244"/>
    </location>
</feature>
<gene>
    <name evidence="26" type="ORF">LTLLF_152950</name>
</gene>
<feature type="compositionally biased region" description="Basic and acidic residues" evidence="22">
    <location>
        <begin position="1237"/>
        <end position="1257"/>
    </location>
</feature>
<dbReference type="GO" id="GO:0005829">
    <property type="term" value="C:cytosol"/>
    <property type="evidence" value="ECO:0007669"/>
    <property type="project" value="UniProtKB-SubCell"/>
</dbReference>
<feature type="domain" description="PBZ-type" evidence="23">
    <location>
        <begin position="1444"/>
        <end position="1466"/>
    </location>
</feature>
<evidence type="ECO:0000256" key="22">
    <source>
        <dbReference type="SAM" id="MobiDB-lite"/>
    </source>
</evidence>
<feature type="domain" description="PNK FHA" evidence="25">
    <location>
        <begin position="1075"/>
        <end position="1118"/>
    </location>
</feature>
<dbReference type="SUPFAM" id="SSF49879">
    <property type="entry name" value="SMAD/FHA domain"/>
    <property type="match status" value="1"/>
</dbReference>
<dbReference type="PANTHER" id="PTHR33667:SF7">
    <property type="entry name" value="RIKEN CDNA 1810020O05 GENE"/>
    <property type="match status" value="1"/>
</dbReference>
<dbReference type="Pfam" id="PF17913">
    <property type="entry name" value="FHA_2"/>
    <property type="match status" value="1"/>
</dbReference>
<dbReference type="InterPro" id="IPR008984">
    <property type="entry name" value="SMAD_FHA_dom_sf"/>
</dbReference>
<keyword evidence="5" id="KW-0963">Cytoplasm</keyword>
<feature type="region of interest" description="Disordered" evidence="22">
    <location>
        <begin position="1004"/>
        <end position="1041"/>
    </location>
</feature>
<comment type="subunit">
    <text evidence="19">Interacts with LIG4. Interacts with PARP1. Interacts with XRCC4. Interacts (via KBM motif) with XRCC5 and XRCC6; promoting recruitment to DNA damage sites. Interacts with XRCC1. Interacts (via C-terminal disordered region) with histones; interacts with histone H2A, H2B and H3-H4.</text>
</comment>
<evidence type="ECO:0000256" key="13">
    <source>
        <dbReference type="ARBA" id="ARBA00022801"/>
    </source>
</evidence>
<feature type="region of interest" description="Disordered" evidence="22">
    <location>
        <begin position="214"/>
        <end position="249"/>
    </location>
</feature>
<dbReference type="Proteomes" id="UP000710432">
    <property type="component" value="Unassembled WGS sequence"/>
</dbReference>
<dbReference type="Pfam" id="PF15084">
    <property type="entry name" value="DUF4550"/>
    <property type="match status" value="1"/>
</dbReference>
<evidence type="ECO:0000256" key="21">
    <source>
        <dbReference type="ARBA" id="ARBA00083724"/>
    </source>
</evidence>
<keyword evidence="9" id="KW-0547">Nucleotide-binding</keyword>
<evidence type="ECO:0000256" key="8">
    <source>
        <dbReference type="ARBA" id="ARBA00022737"/>
    </source>
</evidence>
<keyword evidence="17" id="KW-0539">Nucleus</keyword>
<dbReference type="GO" id="GO:0005694">
    <property type="term" value="C:chromosome"/>
    <property type="evidence" value="ECO:0007669"/>
    <property type="project" value="UniProtKB-SubCell"/>
</dbReference>
<comment type="subcellular location">
    <subcellularLocation>
        <location evidence="2">Chromosome</location>
    </subcellularLocation>
    <subcellularLocation>
        <location evidence="3">Cytoplasm</location>
        <location evidence="3">Cytosol</location>
    </subcellularLocation>
    <subcellularLocation>
        <location evidence="1">Nucleus</location>
    </subcellularLocation>
</comment>
<comment type="caution">
    <text evidence="26">The sequence shown here is derived from an EMBL/GenBank/DDBJ whole genome shotgun (WGS) entry which is preliminary data.</text>
</comment>
<evidence type="ECO:0000256" key="10">
    <source>
        <dbReference type="ARBA" id="ARBA00022763"/>
    </source>
</evidence>
<feature type="compositionally biased region" description="Acidic residues" evidence="22">
    <location>
        <begin position="1494"/>
        <end position="1524"/>
    </location>
</feature>
<keyword evidence="15" id="KW-0175">Coiled coil</keyword>
<accession>A0A8J6GHD0</accession>
<protein>
    <recommendedName>
        <fullName evidence="20">Aprataxin and PNK-like factor</fullName>
    </recommendedName>
    <alternativeName>
        <fullName evidence="21">Apurinic-apyrimidinic endonuclease APLF</fullName>
    </alternativeName>
</protein>
<feature type="compositionally biased region" description="Low complexity" evidence="22">
    <location>
        <begin position="1294"/>
        <end position="1313"/>
    </location>
</feature>
<sequence>MALQAWDWEEEDRASVGPLSSMASAYQSASEFETEEYLKSRTPAHEWDSEDQFSSLHSSEGTSCPFTPDVPQIVPCRFVISLAFPALTGQKVKSAGFAEKKKTPKPDSRAAAKARRFYHIEYFFLPDDIEPKKVDVVVFPGVAKVFLESGIKTVKPWREDDKIWVSWSQTFNVNMTKELLKKINFHKITLKLWDTKDKVSKKVRYHRLKTAAYTEDPESFAEPEPPAKNGDEYEKSLKMEDPPASRRGTVKTTVSLAGTTMMEISEIIERASLGSLTNMIEKQKSQFKGKDPEVKKKAPKKVKTYQTEEEANMKLASAAWKPSIFSIQLAVMPLLAGWQTVISRGSEKSANILDCFLTLKTEVPIMTEEQKQDLNPLTIKIRSASCLPTQPVSIHDLEVLTVRNITHNFPFRILSGDMKEMRFLGAGATKPEGFHFSPSRLCTPVYCRYQFHNTPVHETKGEPHGTHIFFQDINVIFLGAMHPSDLREYLEGPPMVVEVHDRDRKSEEYTRKPTLFGEDPVDSYFNLQAFISSKDTKNNPFESQNKIWDPYGVARVSFADLLLGHKYLNLVVPIHNCEPKSAGRSQESRNKKFVGFRAPMDVLQHSSMPTGNYLEANSLLKLRVDIAVPLSAWLTAPELDFMGTQFGRIIFVFNTKKLVLLQNLLQDITMINAKALDLDSHPIQNIQQILSAFKVRVKIQEQQCLDVLTGFHLLDGKIHLFILEGLAEHGLRQLWESYQSRVTTSNRVACKVLYDSRLLFRHRLYADLETILYHVHLFRPVSLLLRYPALYVRGAVPRMAFQALTRIHDICHNSTRLREVIMRDLLPSSSMVKDLSQEFGMPISQEELTDAKLLAASPQPTPNDANIPRQTSILPEEIQTHQEKYLQWRNNMLLKNQDHRDSLVQKNITEAYQLTKKPLKSMAKTIRIAIPENKAVHNYSIQSLNSTELAKKEMFKEMAKEWQENALFANVLKPVLDRDRWSWSQRHVDFDLYKKPPLYLELPPLPAPKSATGRRQKASIQSSEQRRYSQDPANTPSSHESLPVNLQDFISVSDHQLVLRTLSQPLDGGPPVPVGPGQTVIGRGPLLGITDKRVSRRHAILEVVDNQLRIKPIHTNPCFRHSSEESQLLPMKTHVWCWLNPGDSFSLLLNKYSFRVFSTQAEEELECTLRNSQTLDEEDVLSDVQEPPVINPPYKTADAPSSVSEHQPHPAQRKRILPAWMLAEDLSGQSLAAPVKGGDKDAAAQRSGKEGACKDKAPVNITCHGRKRLIPPGNSESVSAEQDPGKKCKSSDQEGPVVSSEEVPESLSSVTLSDTDMDTVKTNEPNSAILVEELDEVSRHKAIIKTAANDEGETVSHPESHASVQTSPGLHPESSSAPGSPGASHTMAADSIGCSEESKVRRTSCMYGANCYRKNPLHFQHFSHPGDSDYGDVQDTDGGVAGDRPECPYGASCYRKNPQHKMEYRHSALLVRVAPDEDSDDVGHPSENDLNDSFPEDEDEEEYEPTDEDSDWQPGKDEEEKEDVEELLKEAKRFMKRKK</sequence>
<evidence type="ECO:0000259" key="24">
    <source>
        <dbReference type="Pfam" id="PF15084"/>
    </source>
</evidence>
<organism evidence="26 27">
    <name type="scientific">Microtus ochrogaster</name>
    <name type="common">Prairie vole</name>
    <dbReference type="NCBI Taxonomy" id="79684"/>
    <lineage>
        <taxon>Eukaryota</taxon>
        <taxon>Metazoa</taxon>
        <taxon>Chordata</taxon>
        <taxon>Craniata</taxon>
        <taxon>Vertebrata</taxon>
        <taxon>Euteleostomi</taxon>
        <taxon>Mammalia</taxon>
        <taxon>Eutheria</taxon>
        <taxon>Euarchontoglires</taxon>
        <taxon>Glires</taxon>
        <taxon>Rodentia</taxon>
        <taxon>Myomorpha</taxon>
        <taxon>Muroidea</taxon>
        <taxon>Cricetidae</taxon>
        <taxon>Arvicolinae</taxon>
        <taxon>Microtus</taxon>
    </lineage>
</organism>
<dbReference type="InterPro" id="IPR019406">
    <property type="entry name" value="APLF_PBZ"/>
</dbReference>
<feature type="region of interest" description="Disordered" evidence="22">
    <location>
        <begin position="1423"/>
        <end position="1447"/>
    </location>
</feature>
<evidence type="ECO:0000256" key="15">
    <source>
        <dbReference type="ARBA" id="ARBA00023054"/>
    </source>
</evidence>
<keyword evidence="11" id="KW-0013">ADP-ribosylation</keyword>
<evidence type="ECO:0000313" key="26">
    <source>
        <dbReference type="EMBL" id="KAH0510856.1"/>
    </source>
</evidence>
<evidence type="ECO:0000259" key="23">
    <source>
        <dbReference type="Pfam" id="PF10283"/>
    </source>
</evidence>
<evidence type="ECO:0000256" key="1">
    <source>
        <dbReference type="ARBA" id="ARBA00004123"/>
    </source>
</evidence>
<evidence type="ECO:0000256" key="19">
    <source>
        <dbReference type="ARBA" id="ARBA00065640"/>
    </source>
</evidence>
<evidence type="ECO:0000256" key="20">
    <source>
        <dbReference type="ARBA" id="ARBA00071713"/>
    </source>
</evidence>
<feature type="region of interest" description="Disordered" evidence="22">
    <location>
        <begin position="1471"/>
        <end position="1524"/>
    </location>
</feature>
<dbReference type="InterPro" id="IPR027876">
    <property type="entry name" value="DUF4550"/>
</dbReference>
<evidence type="ECO:0000313" key="27">
    <source>
        <dbReference type="Proteomes" id="UP000710432"/>
    </source>
</evidence>
<dbReference type="GO" id="GO:0006302">
    <property type="term" value="P:double-strand break repair"/>
    <property type="evidence" value="ECO:0007669"/>
    <property type="project" value="UniProtKB-ARBA"/>
</dbReference>
<feature type="region of interest" description="Disordered" evidence="22">
    <location>
        <begin position="1176"/>
        <end position="1212"/>
    </location>
</feature>
<keyword evidence="14" id="KW-0862">Zinc</keyword>
<evidence type="ECO:0000256" key="14">
    <source>
        <dbReference type="ARBA" id="ARBA00022833"/>
    </source>
</evidence>
<keyword evidence="8" id="KW-0677">Repeat</keyword>
<dbReference type="FunFam" id="2.60.200.20:FF:000026">
    <property type="entry name" value="Aprataxin and PNKP like factor"/>
    <property type="match status" value="1"/>
</dbReference>
<dbReference type="EMBL" id="JAATJU010022368">
    <property type="protein sequence ID" value="KAH0510856.1"/>
    <property type="molecule type" value="Genomic_DNA"/>
</dbReference>
<dbReference type="GO" id="GO:0016787">
    <property type="term" value="F:hydrolase activity"/>
    <property type="evidence" value="ECO:0007669"/>
    <property type="project" value="UniProtKB-KW"/>
</dbReference>
<evidence type="ECO:0000256" key="17">
    <source>
        <dbReference type="ARBA" id="ARBA00023242"/>
    </source>
</evidence>
<dbReference type="GO" id="GO:0000166">
    <property type="term" value="F:nucleotide binding"/>
    <property type="evidence" value="ECO:0007669"/>
    <property type="project" value="UniProtKB-KW"/>
</dbReference>
<keyword evidence="13" id="KW-0378">Hydrolase</keyword>
<dbReference type="GO" id="GO:0008270">
    <property type="term" value="F:zinc ion binding"/>
    <property type="evidence" value="ECO:0007669"/>
    <property type="project" value="UniProtKB-KW"/>
</dbReference>
<feature type="region of interest" description="Disordered" evidence="22">
    <location>
        <begin position="1231"/>
        <end position="1327"/>
    </location>
</feature>
<dbReference type="Pfam" id="PF10283">
    <property type="entry name" value="zf-CCHH"/>
    <property type="match status" value="2"/>
</dbReference>
<keyword evidence="7" id="KW-0479">Metal-binding</keyword>
<evidence type="ECO:0000259" key="25">
    <source>
        <dbReference type="Pfam" id="PF17913"/>
    </source>
</evidence>
<dbReference type="PANTHER" id="PTHR33667">
    <property type="entry name" value="SI:DKEY-57N24.6"/>
    <property type="match status" value="1"/>
</dbReference>
<comment type="similarity">
    <text evidence="18">Belongs to the APLF family.</text>
</comment>
<feature type="domain" description="DUF4550" evidence="24">
    <location>
        <begin position="116"/>
        <end position="209"/>
    </location>
</feature>
<evidence type="ECO:0000256" key="18">
    <source>
        <dbReference type="ARBA" id="ARBA00060990"/>
    </source>
</evidence>